<evidence type="ECO:0000313" key="3">
    <source>
        <dbReference type="Proteomes" id="UP000316958"/>
    </source>
</evidence>
<comment type="caution">
    <text evidence="2">The sequence shown here is derived from an EMBL/GenBank/DDBJ whole genome shotgun (WGS) entry which is preliminary data.</text>
</comment>
<dbReference type="PANTHER" id="PTHR34504">
    <property type="entry name" value="ANTITOXIN HICB"/>
    <property type="match status" value="1"/>
</dbReference>
<sequence length="54" mass="6122">GYYVGEVPQLRGCYSQGETIDELMKNIREVIELCLEDDNPEDVSKFVGIEKVSI</sequence>
<accession>A0A552FX79</accession>
<organism evidence="2 3">
    <name type="scientific">Microcystis aeruginosa Ma_QC_Ch_20071001_S25D</name>
    <dbReference type="NCBI Taxonomy" id="2486250"/>
    <lineage>
        <taxon>Bacteria</taxon>
        <taxon>Bacillati</taxon>
        <taxon>Cyanobacteriota</taxon>
        <taxon>Cyanophyceae</taxon>
        <taxon>Oscillatoriophycideae</taxon>
        <taxon>Chroococcales</taxon>
        <taxon>Microcystaceae</taxon>
        <taxon>Microcystis</taxon>
    </lineage>
</organism>
<dbReference type="InterPro" id="IPR035069">
    <property type="entry name" value="TTHA1013/TTHA0281-like"/>
</dbReference>
<evidence type="ECO:0000313" key="2">
    <source>
        <dbReference type="EMBL" id="TRU51257.1"/>
    </source>
</evidence>
<dbReference type="SUPFAM" id="SSF143100">
    <property type="entry name" value="TTHA1013/TTHA0281-like"/>
    <property type="match status" value="1"/>
</dbReference>
<dbReference type="InterPro" id="IPR031807">
    <property type="entry name" value="HicB-like"/>
</dbReference>
<reference evidence="2 3" key="1">
    <citation type="submission" date="2019-01" db="EMBL/GenBank/DDBJ databases">
        <title>Coherence of Microcystis species and biogeography revealed through population genomics.</title>
        <authorList>
            <person name="Perez-Carrascal O.M."/>
            <person name="Terrat Y."/>
            <person name="Giani A."/>
            <person name="Fortin N."/>
            <person name="Tromas N."/>
            <person name="Shapiro B.J."/>
        </authorList>
    </citation>
    <scope>NUCLEOTIDE SEQUENCE [LARGE SCALE GENOMIC DNA]</scope>
    <source>
        <strain evidence="2">Ma_QC_Ch_20071001_S25D</strain>
    </source>
</reference>
<name>A0A552FX79_MICAE</name>
<feature type="domain" description="HicB-like antitoxin of toxin-antitoxin system" evidence="1">
    <location>
        <begin position="3"/>
        <end position="51"/>
    </location>
</feature>
<gene>
    <name evidence="2" type="ORF">EWV57_07815</name>
</gene>
<dbReference type="Pfam" id="PF15919">
    <property type="entry name" value="HicB_lk_antitox"/>
    <property type="match status" value="1"/>
</dbReference>
<dbReference type="PANTHER" id="PTHR34504:SF4">
    <property type="entry name" value="ANTITOXIN HICB"/>
    <property type="match status" value="1"/>
</dbReference>
<dbReference type="Proteomes" id="UP000316958">
    <property type="component" value="Unassembled WGS sequence"/>
</dbReference>
<feature type="non-terminal residue" evidence="2">
    <location>
        <position position="1"/>
    </location>
</feature>
<dbReference type="InterPro" id="IPR051404">
    <property type="entry name" value="TA_system_antitoxin"/>
</dbReference>
<evidence type="ECO:0000259" key="1">
    <source>
        <dbReference type="Pfam" id="PF15919"/>
    </source>
</evidence>
<proteinExistence type="predicted"/>
<dbReference type="Gene3D" id="3.30.160.250">
    <property type="match status" value="1"/>
</dbReference>
<dbReference type="AlphaFoldDB" id="A0A552FX79"/>
<dbReference type="EMBL" id="SFBE01000131">
    <property type="protein sequence ID" value="TRU51257.1"/>
    <property type="molecule type" value="Genomic_DNA"/>
</dbReference>
<protein>
    <submittedName>
        <fullName evidence="2">Type II toxin-antitoxin system HicB family antitoxin</fullName>
    </submittedName>
</protein>